<feature type="compositionally biased region" description="Low complexity" evidence="1">
    <location>
        <begin position="269"/>
        <end position="278"/>
    </location>
</feature>
<accession>A0A165Z5Y0</accession>
<keyword evidence="3" id="KW-1185">Reference proteome</keyword>
<organism evidence="2 3">
    <name type="scientific">Sistotremastrum suecicum HHB10207 ss-3</name>
    <dbReference type="NCBI Taxonomy" id="1314776"/>
    <lineage>
        <taxon>Eukaryota</taxon>
        <taxon>Fungi</taxon>
        <taxon>Dikarya</taxon>
        <taxon>Basidiomycota</taxon>
        <taxon>Agaricomycotina</taxon>
        <taxon>Agaricomycetes</taxon>
        <taxon>Sistotremastrales</taxon>
        <taxon>Sistotremastraceae</taxon>
        <taxon>Sistotremastrum</taxon>
    </lineage>
</organism>
<feature type="compositionally biased region" description="Basic and acidic residues" evidence="1">
    <location>
        <begin position="318"/>
        <end position="328"/>
    </location>
</feature>
<feature type="compositionally biased region" description="Polar residues" evidence="1">
    <location>
        <begin position="105"/>
        <end position="123"/>
    </location>
</feature>
<sequence>MSRSSPVIEHVAWMDESLSYLNSDPQFILSGSLLGPEAKDRAWGKQRVARDATLTRELRSPSPDFSDETSTIYSRPDSPPSFLLFDFDDDEIAVVPDWSSPDGTLSYQSSIMEPSSQRLTPTPWTYDPSPDSPVSDYEDESELGTSTSTSFSVTDFDENLETNTIVIDDLAHQLFQKCRIFSPGDKHLDNIVCESLAPLDEQLRYSPNDSYADVCWQSTSPNPPPPPSRSSRSRGLFVEEDSDQSFSTARSSRIRFHLLDTLPEDSEYDSPSSTSTSSQKPNRAIFPIRLGSLSDQVHSASGHPVGASPQCVGPSSKTKGEKWKDVRRMATGVFGSSSKRRQRA</sequence>
<reference evidence="2 3" key="1">
    <citation type="journal article" date="2016" name="Mol. Biol. Evol.">
        <title>Comparative Genomics of Early-Diverging Mushroom-Forming Fungi Provides Insights into the Origins of Lignocellulose Decay Capabilities.</title>
        <authorList>
            <person name="Nagy L.G."/>
            <person name="Riley R."/>
            <person name="Tritt A."/>
            <person name="Adam C."/>
            <person name="Daum C."/>
            <person name="Floudas D."/>
            <person name="Sun H."/>
            <person name="Yadav J.S."/>
            <person name="Pangilinan J."/>
            <person name="Larsson K.H."/>
            <person name="Matsuura K."/>
            <person name="Barry K."/>
            <person name="Labutti K."/>
            <person name="Kuo R."/>
            <person name="Ohm R.A."/>
            <person name="Bhattacharya S.S."/>
            <person name="Shirouzu T."/>
            <person name="Yoshinaga Y."/>
            <person name="Martin F.M."/>
            <person name="Grigoriev I.V."/>
            <person name="Hibbett D.S."/>
        </authorList>
    </citation>
    <scope>NUCLEOTIDE SEQUENCE [LARGE SCALE GENOMIC DNA]</scope>
    <source>
        <strain evidence="2 3">HHB10207 ss-3</strain>
    </source>
</reference>
<gene>
    <name evidence="2" type="ORF">SISSUDRAFT_1053523</name>
</gene>
<proteinExistence type="predicted"/>
<feature type="region of interest" description="Disordered" evidence="1">
    <location>
        <begin position="54"/>
        <end position="74"/>
    </location>
</feature>
<dbReference type="AlphaFoldDB" id="A0A165Z5Y0"/>
<evidence type="ECO:0000313" key="2">
    <source>
        <dbReference type="EMBL" id="KZT33970.1"/>
    </source>
</evidence>
<evidence type="ECO:0000313" key="3">
    <source>
        <dbReference type="Proteomes" id="UP000076798"/>
    </source>
</evidence>
<dbReference type="EMBL" id="KV428207">
    <property type="protein sequence ID" value="KZT33970.1"/>
    <property type="molecule type" value="Genomic_DNA"/>
</dbReference>
<name>A0A165Z5Y0_9AGAM</name>
<feature type="region of interest" description="Disordered" evidence="1">
    <location>
        <begin position="215"/>
        <end position="234"/>
    </location>
</feature>
<feature type="region of interest" description="Disordered" evidence="1">
    <location>
        <begin position="105"/>
        <end position="151"/>
    </location>
</feature>
<feature type="region of interest" description="Disordered" evidence="1">
    <location>
        <begin position="263"/>
        <end position="344"/>
    </location>
</feature>
<evidence type="ECO:0000256" key="1">
    <source>
        <dbReference type="SAM" id="MobiDB-lite"/>
    </source>
</evidence>
<dbReference type="Proteomes" id="UP000076798">
    <property type="component" value="Unassembled WGS sequence"/>
</dbReference>
<protein>
    <submittedName>
        <fullName evidence="2">Uncharacterized protein</fullName>
    </submittedName>
</protein>